<dbReference type="Pfam" id="PF00071">
    <property type="entry name" value="Ras"/>
    <property type="match status" value="1"/>
</dbReference>
<organism evidence="1 2">
    <name type="scientific">Gigaspora margarita</name>
    <dbReference type="NCBI Taxonomy" id="4874"/>
    <lineage>
        <taxon>Eukaryota</taxon>
        <taxon>Fungi</taxon>
        <taxon>Fungi incertae sedis</taxon>
        <taxon>Mucoromycota</taxon>
        <taxon>Glomeromycotina</taxon>
        <taxon>Glomeromycetes</taxon>
        <taxon>Diversisporales</taxon>
        <taxon>Gigasporaceae</taxon>
        <taxon>Gigaspora</taxon>
    </lineage>
</organism>
<dbReference type="SUPFAM" id="SSF52540">
    <property type="entry name" value="P-loop containing nucleoside triphosphate hydrolases"/>
    <property type="match status" value="1"/>
</dbReference>
<dbReference type="OrthoDB" id="28357at2759"/>
<keyword evidence="2" id="KW-1185">Reference proteome</keyword>
<name>A0A8H4B1M1_GIGMA</name>
<evidence type="ECO:0000313" key="2">
    <source>
        <dbReference type="Proteomes" id="UP000439903"/>
    </source>
</evidence>
<reference evidence="1 2" key="1">
    <citation type="journal article" date="2019" name="Environ. Microbiol.">
        <title>At the nexus of three kingdoms: the genome of the mycorrhizal fungus Gigaspora margarita provides insights into plant, endobacterial and fungal interactions.</title>
        <authorList>
            <person name="Venice F."/>
            <person name="Ghignone S."/>
            <person name="Salvioli di Fossalunga A."/>
            <person name="Amselem J."/>
            <person name="Novero M."/>
            <person name="Xianan X."/>
            <person name="Sedzielewska Toro K."/>
            <person name="Morin E."/>
            <person name="Lipzen A."/>
            <person name="Grigoriev I.V."/>
            <person name="Henrissat B."/>
            <person name="Martin F.M."/>
            <person name="Bonfante P."/>
        </authorList>
    </citation>
    <scope>NUCLEOTIDE SEQUENCE [LARGE SCALE GENOMIC DNA]</scope>
    <source>
        <strain evidence="1 2">BEG34</strain>
    </source>
</reference>
<dbReference type="EMBL" id="WTPW01000061">
    <property type="protein sequence ID" value="KAF0552790.1"/>
    <property type="molecule type" value="Genomic_DNA"/>
</dbReference>
<dbReference type="Proteomes" id="UP000439903">
    <property type="component" value="Unassembled WGS sequence"/>
</dbReference>
<comment type="caution">
    <text evidence="1">The sequence shown here is derived from an EMBL/GenBank/DDBJ whole genome shotgun (WGS) entry which is preliminary data.</text>
</comment>
<protein>
    <submittedName>
        <fullName evidence="1">Rab11 protein</fullName>
    </submittedName>
</protein>
<dbReference type="InterPro" id="IPR027417">
    <property type="entry name" value="P-loop_NTPase"/>
</dbReference>
<sequence length="226" mass="26450">MTKDYDFFLRIGVDGEHWISKTSLINEFAENDFKNGIYEENLQVYVTTTLIQLDNYIIKVEFLITGWHLRPNKNYYSYIDGAILIYDGLEKMKELICEYTNTDNDYLTNKIPIMIITNKSDNDLLKEIKTFVGEEFLYNVTSAYGKTSIEKILKKCMSKLLDFKEINDLNELTSTNNKLKPMMKHAVQLYLYGIPKKIIDNRRKQPEMLKEEIDGVKSFLSLVCSI</sequence>
<gene>
    <name evidence="1" type="ORF">F8M41_021032</name>
</gene>
<dbReference type="InterPro" id="IPR001806">
    <property type="entry name" value="Small_GTPase"/>
</dbReference>
<evidence type="ECO:0000313" key="1">
    <source>
        <dbReference type="EMBL" id="KAF0552790.1"/>
    </source>
</evidence>
<proteinExistence type="predicted"/>
<dbReference type="AlphaFoldDB" id="A0A8H4B1M1"/>
<dbReference type="Gene3D" id="3.40.50.300">
    <property type="entry name" value="P-loop containing nucleotide triphosphate hydrolases"/>
    <property type="match status" value="1"/>
</dbReference>
<accession>A0A8H4B1M1</accession>
<dbReference type="GO" id="GO:0005525">
    <property type="term" value="F:GTP binding"/>
    <property type="evidence" value="ECO:0007669"/>
    <property type="project" value="InterPro"/>
</dbReference>
<dbReference type="GO" id="GO:0003924">
    <property type="term" value="F:GTPase activity"/>
    <property type="evidence" value="ECO:0007669"/>
    <property type="project" value="InterPro"/>
</dbReference>